<gene>
    <name evidence="1" type="ORF">PC115_g23038</name>
    <name evidence="2" type="ORF">PC117_g25737</name>
</gene>
<evidence type="ECO:0000313" key="2">
    <source>
        <dbReference type="EMBL" id="KAG2884783.1"/>
    </source>
</evidence>
<evidence type="ECO:0000313" key="3">
    <source>
        <dbReference type="Proteomes" id="UP000774804"/>
    </source>
</evidence>
<dbReference type="EMBL" id="RCMI01002124">
    <property type="protein sequence ID" value="KAG2878529.1"/>
    <property type="molecule type" value="Genomic_DNA"/>
</dbReference>
<dbReference type="AlphaFoldDB" id="A0A8T1JJC8"/>
<dbReference type="EMBL" id="RCMK01002096">
    <property type="protein sequence ID" value="KAG2884783.1"/>
    <property type="molecule type" value="Genomic_DNA"/>
</dbReference>
<sequence>MADTTFEDCLTLSVEKMNEEMIVSVNPDPKPVMFNCPLCRQKTSVSGEILLHNRLARLFICSK</sequence>
<dbReference type="Proteomes" id="UP000774804">
    <property type="component" value="Unassembled WGS sequence"/>
</dbReference>
<evidence type="ECO:0000313" key="1">
    <source>
        <dbReference type="EMBL" id="KAG2878529.1"/>
    </source>
</evidence>
<accession>A0A8T1JJC8</accession>
<name>A0A8T1JJC8_9STRA</name>
<comment type="caution">
    <text evidence="1">The sequence shown here is derived from an EMBL/GenBank/DDBJ whole genome shotgun (WGS) entry which is preliminary data.</text>
</comment>
<proteinExistence type="predicted"/>
<dbReference type="Proteomes" id="UP000736787">
    <property type="component" value="Unassembled WGS sequence"/>
</dbReference>
<reference evidence="1" key="1">
    <citation type="submission" date="2018-10" db="EMBL/GenBank/DDBJ databases">
        <title>Effector identification in a new, highly contiguous assembly of the strawberry crown rot pathogen Phytophthora cactorum.</title>
        <authorList>
            <person name="Armitage A.D."/>
            <person name="Nellist C.F."/>
            <person name="Bates H."/>
            <person name="Vickerstaff R.J."/>
            <person name="Harrison R.J."/>
        </authorList>
    </citation>
    <scope>NUCLEOTIDE SEQUENCE</scope>
    <source>
        <strain evidence="1">4032</strain>
        <strain evidence="2">4040</strain>
    </source>
</reference>
<protein>
    <submittedName>
        <fullName evidence="1">Uncharacterized protein</fullName>
    </submittedName>
</protein>
<organism evidence="1 3">
    <name type="scientific">Phytophthora cactorum</name>
    <dbReference type="NCBI Taxonomy" id="29920"/>
    <lineage>
        <taxon>Eukaryota</taxon>
        <taxon>Sar</taxon>
        <taxon>Stramenopiles</taxon>
        <taxon>Oomycota</taxon>
        <taxon>Peronosporomycetes</taxon>
        <taxon>Peronosporales</taxon>
        <taxon>Peronosporaceae</taxon>
        <taxon>Phytophthora</taxon>
    </lineage>
</organism>